<organism evidence="1 2">
    <name type="scientific">Ornithinimicrobium cryptoxanthini</name>
    <dbReference type="NCBI Taxonomy" id="2934161"/>
    <lineage>
        <taxon>Bacteria</taxon>
        <taxon>Bacillati</taxon>
        <taxon>Actinomycetota</taxon>
        <taxon>Actinomycetes</taxon>
        <taxon>Micrococcales</taxon>
        <taxon>Ornithinimicrobiaceae</taxon>
        <taxon>Ornithinimicrobium</taxon>
    </lineage>
</organism>
<dbReference type="Gene3D" id="3.40.50.1000">
    <property type="entry name" value="HAD superfamily/HAD-like"/>
    <property type="match status" value="1"/>
</dbReference>
<dbReference type="PANTHER" id="PTHR18901:SF38">
    <property type="entry name" value="PSEUDOURIDINE-5'-PHOSPHATASE"/>
    <property type="match status" value="1"/>
</dbReference>
<dbReference type="SUPFAM" id="SSF56784">
    <property type="entry name" value="HAD-like"/>
    <property type="match status" value="1"/>
</dbReference>
<dbReference type="CDD" id="cd07505">
    <property type="entry name" value="HAD_BPGM-like"/>
    <property type="match status" value="1"/>
</dbReference>
<protein>
    <submittedName>
        <fullName evidence="1">HAD family hydrolase</fullName>
    </submittedName>
</protein>
<dbReference type="EMBL" id="CP099490">
    <property type="protein sequence ID" value="USQ74832.1"/>
    <property type="molecule type" value="Genomic_DNA"/>
</dbReference>
<dbReference type="NCBIfam" id="TIGR01509">
    <property type="entry name" value="HAD-SF-IA-v3"/>
    <property type="match status" value="1"/>
</dbReference>
<dbReference type="SFLD" id="SFLDG01129">
    <property type="entry name" value="C1.5:_HAD__Beta-PGM__Phosphata"/>
    <property type="match status" value="1"/>
</dbReference>
<proteinExistence type="predicted"/>
<dbReference type="Pfam" id="PF13419">
    <property type="entry name" value="HAD_2"/>
    <property type="match status" value="1"/>
</dbReference>
<keyword evidence="2" id="KW-1185">Reference proteome</keyword>
<dbReference type="InterPro" id="IPR006439">
    <property type="entry name" value="HAD-SF_hydro_IA"/>
</dbReference>
<reference evidence="1" key="1">
    <citation type="submission" date="2022-06" db="EMBL/GenBank/DDBJ databases">
        <title>Ornithinimicrobium JY.X270.</title>
        <authorList>
            <person name="Huang Y."/>
        </authorList>
    </citation>
    <scope>NUCLEOTIDE SEQUENCE</scope>
    <source>
        <strain evidence="1">JY.X270</strain>
    </source>
</reference>
<dbReference type="InterPro" id="IPR023214">
    <property type="entry name" value="HAD_sf"/>
</dbReference>
<dbReference type="GO" id="GO:0016787">
    <property type="term" value="F:hydrolase activity"/>
    <property type="evidence" value="ECO:0007669"/>
    <property type="project" value="UniProtKB-KW"/>
</dbReference>
<accession>A0ABY4YF99</accession>
<dbReference type="InterPro" id="IPR041492">
    <property type="entry name" value="HAD_2"/>
</dbReference>
<evidence type="ECO:0000313" key="2">
    <source>
        <dbReference type="Proteomes" id="UP001056535"/>
    </source>
</evidence>
<sequence>MTTPPPPVPAAVLWDMDGTLIDTEPYWMAEEGELIAEAGGTWTREDAEDLVGNDLIRSAEIILARTPVTGTPEEVVDRLLMGVVARTRAHLPWRPGAQELLQECVAAEVPCALVTMSWAPLADVLLESLPAGTFSAVVTGDQVTHGKPAPEPYLLAAERLGVQPVDCVALEDSGTGVRSAVAAGVPTIGIPHVVPIPDLAGVLSVPTLHGVTLQDLAALAAEVRASASAEVR</sequence>
<evidence type="ECO:0000313" key="1">
    <source>
        <dbReference type="EMBL" id="USQ74832.1"/>
    </source>
</evidence>
<keyword evidence="1" id="KW-0378">Hydrolase</keyword>
<dbReference type="InterPro" id="IPR023198">
    <property type="entry name" value="PGP-like_dom2"/>
</dbReference>
<dbReference type="InterPro" id="IPR036412">
    <property type="entry name" value="HAD-like_sf"/>
</dbReference>
<dbReference type="Gene3D" id="1.10.150.240">
    <property type="entry name" value="Putative phosphatase, domain 2"/>
    <property type="match status" value="1"/>
</dbReference>
<dbReference type="PANTHER" id="PTHR18901">
    <property type="entry name" value="2-DEOXYGLUCOSE-6-PHOSPHATE PHOSPHATASE 2"/>
    <property type="match status" value="1"/>
</dbReference>
<dbReference type="Proteomes" id="UP001056535">
    <property type="component" value="Chromosome"/>
</dbReference>
<gene>
    <name evidence="1" type="ORF">NF557_09120</name>
</gene>
<name>A0ABY4YF99_9MICO</name>
<dbReference type="RefSeq" id="WP_252618889.1">
    <property type="nucleotide sequence ID" value="NZ_CP099490.1"/>
</dbReference>
<dbReference type="SFLD" id="SFLDS00003">
    <property type="entry name" value="Haloacid_Dehalogenase"/>
    <property type="match status" value="1"/>
</dbReference>